<keyword evidence="2 7" id="KW-0997">Cell inner membrane</keyword>
<dbReference type="PRINTS" id="PR00625">
    <property type="entry name" value="JDOMAIN"/>
</dbReference>
<protein>
    <recommendedName>
        <fullName evidence="7">Co-chaperone protein DjlA</fullName>
    </recommendedName>
</protein>
<evidence type="ECO:0000256" key="5">
    <source>
        <dbReference type="ARBA" id="ARBA00023136"/>
    </source>
</evidence>
<evidence type="ECO:0000256" key="4">
    <source>
        <dbReference type="ARBA" id="ARBA00022989"/>
    </source>
</evidence>
<dbReference type="AlphaFoldDB" id="A0A520MHS0"/>
<proteinExistence type="inferred from homology"/>
<reference evidence="10 11" key="1">
    <citation type="submission" date="2019-02" db="EMBL/GenBank/DDBJ databases">
        <title>Prokaryotic population dynamics and viral predation in marine succession experiment using metagenomics: the confinement effect.</title>
        <authorList>
            <person name="Haro-Moreno J.M."/>
            <person name="Rodriguez-Valera F."/>
            <person name="Lopez-Perez M."/>
        </authorList>
    </citation>
    <scope>NUCLEOTIDE SEQUENCE [LARGE SCALE GENOMIC DNA]</scope>
    <source>
        <strain evidence="10">MED-G170</strain>
    </source>
</reference>
<dbReference type="Pfam" id="PF00226">
    <property type="entry name" value="DnaJ"/>
    <property type="match status" value="1"/>
</dbReference>
<evidence type="ECO:0000256" key="7">
    <source>
        <dbReference type="HAMAP-Rule" id="MF_01153"/>
    </source>
</evidence>
<dbReference type="InterPro" id="IPR023749">
    <property type="entry name" value="DjlA"/>
</dbReference>
<comment type="function">
    <text evidence="7">Regulatory DnaK co-chaperone. Direct interaction between DnaK and DjlA is needed for the induction of the wcaABCDE operon, involved in the synthesis of a colanic acid polysaccharide capsule, possibly through activation of the RcsB/RcsC phosphotransfer signaling pathway. The colanic acid capsule may help the bacterium survive conditions outside the host.</text>
</comment>
<evidence type="ECO:0000313" key="10">
    <source>
        <dbReference type="EMBL" id="RZO20731.1"/>
    </source>
</evidence>
<keyword evidence="4 7" id="KW-1133">Transmembrane helix</keyword>
<dbReference type="PROSITE" id="PS50076">
    <property type="entry name" value="DNAJ_2"/>
    <property type="match status" value="1"/>
</dbReference>
<dbReference type="Proteomes" id="UP000315889">
    <property type="component" value="Unassembled WGS sequence"/>
</dbReference>
<feature type="topological domain" description="Periplasmic" evidence="7">
    <location>
        <begin position="1"/>
        <end position="4"/>
    </location>
</feature>
<keyword evidence="1 7" id="KW-1003">Cell membrane</keyword>
<organism evidence="10 11">
    <name type="scientific">SAR92 clade bacterium</name>
    <dbReference type="NCBI Taxonomy" id="2315479"/>
    <lineage>
        <taxon>Bacteria</taxon>
        <taxon>Pseudomonadati</taxon>
        <taxon>Pseudomonadota</taxon>
        <taxon>Gammaproteobacteria</taxon>
        <taxon>Cellvibrionales</taxon>
        <taxon>Porticoccaceae</taxon>
        <taxon>SAR92 clade</taxon>
    </lineage>
</organism>
<evidence type="ECO:0000313" key="11">
    <source>
        <dbReference type="Proteomes" id="UP000315889"/>
    </source>
</evidence>
<dbReference type="SUPFAM" id="SSF46565">
    <property type="entry name" value="Chaperone J-domain"/>
    <property type="match status" value="1"/>
</dbReference>
<gene>
    <name evidence="7 10" type="primary">djlA</name>
    <name evidence="10" type="ORF">EVB03_03200</name>
</gene>
<dbReference type="GO" id="GO:0051087">
    <property type="term" value="F:protein-folding chaperone binding"/>
    <property type="evidence" value="ECO:0007669"/>
    <property type="project" value="InterPro"/>
</dbReference>
<dbReference type="CDD" id="cd07316">
    <property type="entry name" value="terB_like_DjlA"/>
    <property type="match status" value="1"/>
</dbReference>
<comment type="subunit">
    <text evidence="7">Homodimer.</text>
</comment>
<feature type="domain" description="J" evidence="9">
    <location>
        <begin position="197"/>
        <end position="261"/>
    </location>
</feature>
<dbReference type="Gene3D" id="1.10.287.110">
    <property type="entry name" value="DnaJ domain"/>
    <property type="match status" value="1"/>
</dbReference>
<dbReference type="InterPro" id="IPR001623">
    <property type="entry name" value="DnaJ_domain"/>
</dbReference>
<evidence type="ECO:0000256" key="2">
    <source>
        <dbReference type="ARBA" id="ARBA00022519"/>
    </source>
</evidence>
<keyword evidence="6 7" id="KW-0143">Chaperone</keyword>
<dbReference type="NCBIfam" id="NF006948">
    <property type="entry name" value="PRK09430.1"/>
    <property type="match status" value="1"/>
</dbReference>
<evidence type="ECO:0000256" key="3">
    <source>
        <dbReference type="ARBA" id="ARBA00022692"/>
    </source>
</evidence>
<evidence type="ECO:0000256" key="1">
    <source>
        <dbReference type="ARBA" id="ARBA00022475"/>
    </source>
</evidence>
<dbReference type="SUPFAM" id="SSF158682">
    <property type="entry name" value="TerB-like"/>
    <property type="match status" value="1"/>
</dbReference>
<dbReference type="InterPro" id="IPR007791">
    <property type="entry name" value="DjlA_N"/>
</dbReference>
<dbReference type="Pfam" id="PF05099">
    <property type="entry name" value="TerB"/>
    <property type="match status" value="1"/>
</dbReference>
<comment type="subcellular location">
    <subcellularLocation>
        <location evidence="7">Cell inner membrane</location>
        <topology evidence="7">Single-pass type III membrane protein</topology>
    </subcellularLocation>
</comment>
<dbReference type="GO" id="GO:0005886">
    <property type="term" value="C:plasma membrane"/>
    <property type="evidence" value="ECO:0007669"/>
    <property type="project" value="UniProtKB-SubCell"/>
</dbReference>
<dbReference type="InterPro" id="IPR050817">
    <property type="entry name" value="DjlA_DnaK_co-chaperone"/>
</dbReference>
<name>A0A520MHS0_9GAMM</name>
<feature type="transmembrane region" description="Helical" evidence="8">
    <location>
        <begin position="6"/>
        <end position="27"/>
    </location>
</feature>
<dbReference type="PANTHER" id="PTHR24074">
    <property type="entry name" value="CO-CHAPERONE PROTEIN DJLA"/>
    <property type="match status" value="1"/>
</dbReference>
<dbReference type="InterPro" id="IPR036869">
    <property type="entry name" value="J_dom_sf"/>
</dbReference>
<comment type="domain">
    <text evidence="7">The transmembrane domain is a dimerization domain.</text>
</comment>
<evidence type="ECO:0000256" key="8">
    <source>
        <dbReference type="SAM" id="Phobius"/>
    </source>
</evidence>
<feature type="topological domain" description="Cytoplasmic" evidence="7">
    <location>
        <begin position="30"/>
        <end position="261"/>
    </location>
</feature>
<dbReference type="HAMAP" id="MF_01153">
    <property type="entry name" value="DjlA"/>
    <property type="match status" value="1"/>
</dbReference>
<dbReference type="CDD" id="cd06257">
    <property type="entry name" value="DnaJ"/>
    <property type="match status" value="1"/>
</dbReference>
<sequence length="261" mass="28783">MTGKIIGGIFGFMIAGGPFGALLGIYLGHQFDRARSGPITGGQQQQARDSFFQTVFSLLGHVAKADGRISSDEIAQAEALMDKMRLDSVSRKRAIELFKSGAKPEFSIDEAMQEFMRVCGRYNNLKQQLLNYLISLAMADGDLDPSEQEILAKVARHLGFSAALFKQFIEMIKAQSRFRGSHSGPGAGRPSKNQLADAYRALGVNAEDSDSQIKRAYRKLVSQNHPDKLIGQGMPEDMVNLATEKTQEIQAAYELIVEHRK</sequence>
<keyword evidence="5 7" id="KW-0472">Membrane</keyword>
<dbReference type="EMBL" id="SHBP01000003">
    <property type="protein sequence ID" value="RZO20731.1"/>
    <property type="molecule type" value="Genomic_DNA"/>
</dbReference>
<keyword evidence="3 7" id="KW-0812">Transmembrane</keyword>
<accession>A0A520MHS0</accession>
<dbReference type="InterPro" id="IPR029024">
    <property type="entry name" value="TerB-like"/>
</dbReference>
<evidence type="ECO:0000256" key="6">
    <source>
        <dbReference type="ARBA" id="ARBA00023186"/>
    </source>
</evidence>
<dbReference type="SMART" id="SM00271">
    <property type="entry name" value="DnaJ"/>
    <property type="match status" value="1"/>
</dbReference>
<comment type="caution">
    <text evidence="10">The sequence shown here is derived from an EMBL/GenBank/DDBJ whole genome shotgun (WGS) entry which is preliminary data.</text>
</comment>
<evidence type="ECO:0000259" key="9">
    <source>
        <dbReference type="PROSITE" id="PS50076"/>
    </source>
</evidence>
<dbReference type="Gene3D" id="1.10.3680.10">
    <property type="entry name" value="TerB-like"/>
    <property type="match status" value="1"/>
</dbReference>